<organism evidence="1 2">
    <name type="scientific">Liparis tanakae</name>
    <name type="common">Tanaka's snailfish</name>
    <dbReference type="NCBI Taxonomy" id="230148"/>
    <lineage>
        <taxon>Eukaryota</taxon>
        <taxon>Metazoa</taxon>
        <taxon>Chordata</taxon>
        <taxon>Craniata</taxon>
        <taxon>Vertebrata</taxon>
        <taxon>Euteleostomi</taxon>
        <taxon>Actinopterygii</taxon>
        <taxon>Neopterygii</taxon>
        <taxon>Teleostei</taxon>
        <taxon>Neoteleostei</taxon>
        <taxon>Acanthomorphata</taxon>
        <taxon>Eupercaria</taxon>
        <taxon>Perciformes</taxon>
        <taxon>Cottioidei</taxon>
        <taxon>Cottales</taxon>
        <taxon>Liparidae</taxon>
        <taxon>Liparis</taxon>
    </lineage>
</organism>
<evidence type="ECO:0000313" key="2">
    <source>
        <dbReference type="Proteomes" id="UP000314294"/>
    </source>
</evidence>
<protein>
    <submittedName>
        <fullName evidence="1">Uncharacterized protein</fullName>
    </submittedName>
</protein>
<evidence type="ECO:0000313" key="1">
    <source>
        <dbReference type="EMBL" id="TNN57562.1"/>
    </source>
</evidence>
<proteinExistence type="predicted"/>
<dbReference type="AlphaFoldDB" id="A0A4Z2GY27"/>
<keyword evidence="2" id="KW-1185">Reference proteome</keyword>
<dbReference type="EMBL" id="SRLO01000402">
    <property type="protein sequence ID" value="TNN57562.1"/>
    <property type="molecule type" value="Genomic_DNA"/>
</dbReference>
<name>A0A4Z2GY27_9TELE</name>
<comment type="caution">
    <text evidence="1">The sequence shown here is derived from an EMBL/GenBank/DDBJ whole genome shotgun (WGS) entry which is preliminary data.</text>
</comment>
<gene>
    <name evidence="1" type="ORF">EYF80_032228</name>
</gene>
<reference evidence="1 2" key="1">
    <citation type="submission" date="2019-03" db="EMBL/GenBank/DDBJ databases">
        <title>First draft genome of Liparis tanakae, snailfish: a comprehensive survey of snailfish specific genes.</title>
        <authorList>
            <person name="Kim W."/>
            <person name="Song I."/>
            <person name="Jeong J.-H."/>
            <person name="Kim D."/>
            <person name="Kim S."/>
            <person name="Ryu S."/>
            <person name="Song J.Y."/>
            <person name="Lee S.K."/>
        </authorList>
    </citation>
    <scope>NUCLEOTIDE SEQUENCE [LARGE SCALE GENOMIC DNA]</scope>
    <source>
        <tissue evidence="1">Muscle</tissue>
    </source>
</reference>
<sequence>MTGKRAFINRCWTDLRRGVFRVHMKTSYQHHTSNLFDNPPLESLESTDGSRRSTSVSFFSRRSYAIHTSSQELGRAV</sequence>
<accession>A0A4Z2GY27</accession>
<dbReference type="Proteomes" id="UP000314294">
    <property type="component" value="Unassembled WGS sequence"/>
</dbReference>